<dbReference type="EMBL" id="AP018694">
    <property type="protein sequence ID" value="BBE15900.1"/>
    <property type="molecule type" value="Genomic_DNA"/>
</dbReference>
<keyword evidence="2" id="KW-1185">Reference proteome</keyword>
<gene>
    <name evidence="1" type="ORF">AQPE_0036</name>
</gene>
<accession>A0A5K7S355</accession>
<evidence type="ECO:0000313" key="1">
    <source>
        <dbReference type="EMBL" id="BBE15900.1"/>
    </source>
</evidence>
<reference evidence="1" key="1">
    <citation type="journal article" date="2020" name="Int. J. Syst. Evol. Microbiol.">
        <title>Aquipluma nitroreducens gen. nov. sp. nov., a novel facultatively anaerobic bacterium isolated from a freshwater lake.</title>
        <authorList>
            <person name="Watanabe M."/>
            <person name="Kojima H."/>
            <person name="Fukui M."/>
        </authorList>
    </citation>
    <scope>NUCLEOTIDE SEQUENCE</scope>
    <source>
        <strain evidence="1">MeG22</strain>
    </source>
</reference>
<proteinExistence type="predicted"/>
<dbReference type="KEGG" id="anf:AQPE_0036"/>
<name>A0A5K7S355_9BACT</name>
<protein>
    <submittedName>
        <fullName evidence="1">Uncharacterized protein</fullName>
    </submittedName>
</protein>
<sequence>MQQIVISILKATNVLRFALVIAVQRPLFIRISAFSSMGSPLSNKVFLSNIHPQYFPVISAPFGNLRK</sequence>
<dbReference type="Proteomes" id="UP001193389">
    <property type="component" value="Chromosome"/>
</dbReference>
<organism evidence="1 2">
    <name type="scientific">Aquipluma nitroreducens</name>
    <dbReference type="NCBI Taxonomy" id="2010828"/>
    <lineage>
        <taxon>Bacteria</taxon>
        <taxon>Pseudomonadati</taxon>
        <taxon>Bacteroidota</taxon>
        <taxon>Bacteroidia</taxon>
        <taxon>Marinilabiliales</taxon>
        <taxon>Prolixibacteraceae</taxon>
        <taxon>Aquipluma</taxon>
    </lineage>
</organism>
<dbReference type="AlphaFoldDB" id="A0A5K7S355"/>
<evidence type="ECO:0000313" key="2">
    <source>
        <dbReference type="Proteomes" id="UP001193389"/>
    </source>
</evidence>